<proteinExistence type="predicted"/>
<keyword evidence="4" id="KW-1185">Reference proteome</keyword>
<dbReference type="InterPro" id="IPR050179">
    <property type="entry name" value="Trans_hexapeptide_repeat"/>
</dbReference>
<name>A0ABS8DKX4_9FIRM</name>
<evidence type="ECO:0000313" key="3">
    <source>
        <dbReference type="EMBL" id="MCB7389068.1"/>
    </source>
</evidence>
<dbReference type="EMBL" id="JAJCIS010000018">
    <property type="protein sequence ID" value="MCB7389068.1"/>
    <property type="molecule type" value="Genomic_DNA"/>
</dbReference>
<dbReference type="PANTHER" id="PTHR43300:SF11">
    <property type="entry name" value="ACETYLTRANSFERASE RV3034C-RELATED"/>
    <property type="match status" value="1"/>
</dbReference>
<dbReference type="SUPFAM" id="SSF51161">
    <property type="entry name" value="Trimeric LpxA-like enzymes"/>
    <property type="match status" value="1"/>
</dbReference>
<dbReference type="PROSITE" id="PS00101">
    <property type="entry name" value="HEXAPEP_TRANSFERASES"/>
    <property type="match status" value="1"/>
</dbReference>
<dbReference type="InterPro" id="IPR011004">
    <property type="entry name" value="Trimer_LpxA-like_sf"/>
</dbReference>
<accession>A0ABS8DKX4</accession>
<keyword evidence="2" id="KW-0677">Repeat</keyword>
<dbReference type="RefSeq" id="WP_066737897.1">
    <property type="nucleotide sequence ID" value="NZ_JAJCIQ010000018.1"/>
</dbReference>
<dbReference type="InterPro" id="IPR018357">
    <property type="entry name" value="Hexapep_transf_CS"/>
</dbReference>
<sequence>MTIPEKQIYPRSGDKETIYLKGVITNPNICIGDFTMYNDFVNDPTLFEKNNVLYHYPINHDKLRIGRFCSIACGAKFLFNSANHTLSSLSTYPFPLFFEEWDLDKKDVANAWDNKGDINIGNDVWIGYEAVVLAGVTIGDGAIIGTRAVVTKDVPPYTIVGGVPAKPVKKRFPEEVISALLEIQWWKWPRERIAENIGAIQSGDIHVLREVSLQTKSTV</sequence>
<dbReference type="InterPro" id="IPR001451">
    <property type="entry name" value="Hexapep"/>
</dbReference>
<protein>
    <submittedName>
        <fullName evidence="3">CatB-related O-acetyltransferase</fullName>
    </submittedName>
</protein>
<evidence type="ECO:0000256" key="1">
    <source>
        <dbReference type="ARBA" id="ARBA00022679"/>
    </source>
</evidence>
<dbReference type="CDD" id="cd03349">
    <property type="entry name" value="LbH_XAT"/>
    <property type="match status" value="1"/>
</dbReference>
<gene>
    <name evidence="3" type="ORF">LIZ65_17430</name>
</gene>
<organism evidence="3 4">
    <name type="scientific">Bariatricus massiliensis</name>
    <dbReference type="NCBI Taxonomy" id="1745713"/>
    <lineage>
        <taxon>Bacteria</taxon>
        <taxon>Bacillati</taxon>
        <taxon>Bacillota</taxon>
        <taxon>Clostridia</taxon>
        <taxon>Lachnospirales</taxon>
        <taxon>Lachnospiraceae</taxon>
        <taxon>Bariatricus</taxon>
    </lineage>
</organism>
<evidence type="ECO:0000256" key="2">
    <source>
        <dbReference type="ARBA" id="ARBA00022737"/>
    </source>
</evidence>
<dbReference type="PANTHER" id="PTHR43300">
    <property type="entry name" value="ACETYLTRANSFERASE"/>
    <property type="match status" value="1"/>
</dbReference>
<evidence type="ECO:0000313" key="4">
    <source>
        <dbReference type="Proteomes" id="UP001299546"/>
    </source>
</evidence>
<comment type="caution">
    <text evidence="3">The sequence shown here is derived from an EMBL/GenBank/DDBJ whole genome shotgun (WGS) entry which is preliminary data.</text>
</comment>
<dbReference type="Proteomes" id="UP001299546">
    <property type="component" value="Unassembled WGS sequence"/>
</dbReference>
<dbReference type="Pfam" id="PF00132">
    <property type="entry name" value="Hexapep"/>
    <property type="match status" value="1"/>
</dbReference>
<reference evidence="3 4" key="1">
    <citation type="submission" date="2021-10" db="EMBL/GenBank/DDBJ databases">
        <title>Collection of gut derived symbiotic bacterial strains cultured from healthy donors.</title>
        <authorList>
            <person name="Lin H."/>
            <person name="Littmann E."/>
            <person name="Kohout C."/>
            <person name="Pamer E.G."/>
        </authorList>
    </citation>
    <scope>NUCLEOTIDE SEQUENCE [LARGE SCALE GENOMIC DNA]</scope>
    <source>
        <strain evidence="3 4">DFI.1.165</strain>
    </source>
</reference>
<keyword evidence="1" id="KW-0808">Transferase</keyword>
<dbReference type="Gene3D" id="2.160.10.10">
    <property type="entry name" value="Hexapeptide repeat proteins"/>
    <property type="match status" value="1"/>
</dbReference>